<dbReference type="Ensembl" id="ENSGACT00000034361.1">
    <property type="protein sequence ID" value="ENSGACP00000048520.1"/>
    <property type="gene ID" value="ENSGACG00000007595.2"/>
</dbReference>
<evidence type="ECO:0000313" key="14">
    <source>
        <dbReference type="Ensembl" id="ENSGACP00000048520.1"/>
    </source>
</evidence>
<keyword evidence="4 13" id="KW-0812">Transmembrane</keyword>
<comment type="subcellular location">
    <subcellularLocation>
        <location evidence="1">Endoplasmic reticulum membrane</location>
        <topology evidence="1">Multi-pass membrane protein</topology>
    </subcellularLocation>
</comment>
<evidence type="ECO:0000256" key="9">
    <source>
        <dbReference type="ARBA" id="ARBA00023098"/>
    </source>
</evidence>
<accession>A0AAQ4QBY1</accession>
<sequence length="201" mass="22745">MLLSNIYSLFNHSLSHSLQVTKLLSFYWLDEKVGGSSKLVWANHMNGTTGWSHFLNSSYWSSTESKIRRGQHNAAVRNRPQMLKSSPFFAHHVHIVVLRRPPVNGLQARTFGIWTLLSSIIRCSCAIDIHNRTLYHITLWTFVLALGHFLSEAFVYKTAPLTIGVMAPLIVAGFSIIGMLIGYHCIPESQQEVGARQKKRN</sequence>
<keyword evidence="15" id="KW-1185">Reference proteome</keyword>
<feature type="transmembrane region" description="Helical" evidence="13">
    <location>
        <begin position="162"/>
        <end position="186"/>
    </location>
</feature>
<evidence type="ECO:0000256" key="12">
    <source>
        <dbReference type="ARBA" id="ARBA00023221"/>
    </source>
</evidence>
<dbReference type="GO" id="GO:0030674">
    <property type="term" value="F:protein-macromolecule adaptor activity"/>
    <property type="evidence" value="ECO:0007669"/>
    <property type="project" value="TreeGrafter"/>
</dbReference>
<dbReference type="GO" id="GO:0005789">
    <property type="term" value="C:endoplasmic reticulum membrane"/>
    <property type="evidence" value="ECO:0007669"/>
    <property type="project" value="UniProtKB-SubCell"/>
</dbReference>
<comment type="similarity">
    <text evidence="2">Belongs to the ERG28 family.</text>
</comment>
<dbReference type="Pfam" id="PF03694">
    <property type="entry name" value="Erg28"/>
    <property type="match status" value="1"/>
</dbReference>
<dbReference type="PANTHER" id="PTHR15451:SF19">
    <property type="entry name" value="ERGOSTEROL BIOSYNTHETIC PROTEIN 28 HOMOLOG"/>
    <property type="match status" value="1"/>
</dbReference>
<dbReference type="Proteomes" id="UP000007635">
    <property type="component" value="Chromosome XV"/>
</dbReference>
<evidence type="ECO:0000256" key="6">
    <source>
        <dbReference type="ARBA" id="ARBA00022955"/>
    </source>
</evidence>
<keyword evidence="10 13" id="KW-0472">Membrane</keyword>
<feature type="transmembrane region" description="Helical" evidence="13">
    <location>
        <begin position="137"/>
        <end position="156"/>
    </location>
</feature>
<evidence type="ECO:0000256" key="5">
    <source>
        <dbReference type="ARBA" id="ARBA00022824"/>
    </source>
</evidence>
<protein>
    <submittedName>
        <fullName evidence="14">Ergosterol biosynthesis 28 homolog</fullName>
    </submittedName>
</protein>
<evidence type="ECO:0000256" key="3">
    <source>
        <dbReference type="ARBA" id="ARBA00022516"/>
    </source>
</evidence>
<keyword evidence="8" id="KW-0756">Sterol biosynthesis</keyword>
<keyword evidence="9" id="KW-0443">Lipid metabolism</keyword>
<evidence type="ECO:0000313" key="15">
    <source>
        <dbReference type="Proteomes" id="UP000007635"/>
    </source>
</evidence>
<dbReference type="AlphaFoldDB" id="A0AAQ4QBY1"/>
<dbReference type="GO" id="GO:0016126">
    <property type="term" value="P:sterol biosynthetic process"/>
    <property type="evidence" value="ECO:0007669"/>
    <property type="project" value="UniProtKB-KW"/>
</dbReference>
<proteinExistence type="inferred from homology"/>
<keyword evidence="12" id="KW-0753">Steroid metabolism</keyword>
<dbReference type="PANTHER" id="PTHR15451">
    <property type="entry name" value="ERGOSTEROL BIOSYNTHETIC PROTEIN 28-RELATED"/>
    <property type="match status" value="1"/>
</dbReference>
<evidence type="ECO:0000256" key="11">
    <source>
        <dbReference type="ARBA" id="ARBA00023166"/>
    </source>
</evidence>
<keyword evidence="3" id="KW-0444">Lipid biosynthesis</keyword>
<dbReference type="GeneTree" id="ENSGT00390000010925"/>
<keyword evidence="11" id="KW-1207">Sterol metabolism</keyword>
<organism evidence="14 15">
    <name type="scientific">Gasterosteus aculeatus aculeatus</name>
    <name type="common">three-spined stickleback</name>
    <dbReference type="NCBI Taxonomy" id="481459"/>
    <lineage>
        <taxon>Eukaryota</taxon>
        <taxon>Metazoa</taxon>
        <taxon>Chordata</taxon>
        <taxon>Craniata</taxon>
        <taxon>Vertebrata</taxon>
        <taxon>Euteleostomi</taxon>
        <taxon>Actinopterygii</taxon>
        <taxon>Neopterygii</taxon>
        <taxon>Teleostei</taxon>
        <taxon>Neoteleostei</taxon>
        <taxon>Acanthomorphata</taxon>
        <taxon>Eupercaria</taxon>
        <taxon>Perciformes</taxon>
        <taxon>Cottioidei</taxon>
        <taxon>Gasterosteales</taxon>
        <taxon>Gasterosteidae</taxon>
        <taxon>Gasterosteus</taxon>
    </lineage>
</organism>
<evidence type="ECO:0000256" key="8">
    <source>
        <dbReference type="ARBA" id="ARBA00023011"/>
    </source>
</evidence>
<evidence type="ECO:0000256" key="7">
    <source>
        <dbReference type="ARBA" id="ARBA00022989"/>
    </source>
</evidence>
<evidence type="ECO:0000256" key="1">
    <source>
        <dbReference type="ARBA" id="ARBA00004477"/>
    </source>
</evidence>
<evidence type="ECO:0000256" key="2">
    <source>
        <dbReference type="ARBA" id="ARBA00005377"/>
    </source>
</evidence>
<keyword evidence="6" id="KW-0752">Steroid biosynthesis</keyword>
<keyword evidence="7 13" id="KW-1133">Transmembrane helix</keyword>
<evidence type="ECO:0000256" key="13">
    <source>
        <dbReference type="SAM" id="Phobius"/>
    </source>
</evidence>
<reference evidence="14" key="3">
    <citation type="submission" date="2025-09" db="UniProtKB">
        <authorList>
            <consortium name="Ensembl"/>
        </authorList>
    </citation>
    <scope>IDENTIFICATION</scope>
</reference>
<reference evidence="14 15" key="1">
    <citation type="journal article" date="2021" name="G3 (Bethesda)">
        <title>Improved contiguity of the threespine stickleback genome using long-read sequencing.</title>
        <authorList>
            <person name="Nath S."/>
            <person name="Shaw D.E."/>
            <person name="White M.A."/>
        </authorList>
    </citation>
    <scope>NUCLEOTIDE SEQUENCE [LARGE SCALE GENOMIC DNA]</scope>
    <source>
        <strain evidence="14 15">Lake Benthic</strain>
    </source>
</reference>
<name>A0AAQ4QBY1_GASAC</name>
<reference evidence="14" key="2">
    <citation type="submission" date="2025-08" db="UniProtKB">
        <authorList>
            <consortium name="Ensembl"/>
        </authorList>
    </citation>
    <scope>IDENTIFICATION</scope>
</reference>
<keyword evidence="5" id="KW-0256">Endoplasmic reticulum</keyword>
<dbReference type="InterPro" id="IPR005352">
    <property type="entry name" value="Erg28"/>
</dbReference>
<evidence type="ECO:0000256" key="4">
    <source>
        <dbReference type="ARBA" id="ARBA00022692"/>
    </source>
</evidence>
<evidence type="ECO:0000256" key="10">
    <source>
        <dbReference type="ARBA" id="ARBA00023136"/>
    </source>
</evidence>